<keyword evidence="4" id="KW-0472">Membrane</keyword>
<dbReference type="InterPro" id="IPR001841">
    <property type="entry name" value="Znf_RING"/>
</dbReference>
<feature type="transmembrane region" description="Helical" evidence="4">
    <location>
        <begin position="184"/>
        <end position="204"/>
    </location>
</feature>
<keyword evidence="4" id="KW-0812">Transmembrane</keyword>
<dbReference type="PROSITE" id="PS50089">
    <property type="entry name" value="ZF_RING_2"/>
    <property type="match status" value="1"/>
</dbReference>
<keyword evidence="7" id="KW-1185">Reference proteome</keyword>
<dbReference type="PANTHER" id="PTHR31150">
    <property type="entry name" value="EXPRESSED PROTEIN"/>
    <property type="match status" value="1"/>
</dbReference>
<keyword evidence="6" id="KW-0489">Methyltransferase</keyword>
<dbReference type="Proteomes" id="UP000634136">
    <property type="component" value="Unassembled WGS sequence"/>
</dbReference>
<keyword evidence="2" id="KW-0862">Zinc</keyword>
<comment type="caution">
    <text evidence="6">The sequence shown here is derived from an EMBL/GenBank/DDBJ whole genome shotgun (WGS) entry which is preliminary data.</text>
</comment>
<feature type="compositionally biased region" description="Basic and acidic residues" evidence="3">
    <location>
        <begin position="136"/>
        <end position="146"/>
    </location>
</feature>
<dbReference type="AlphaFoldDB" id="A0A834TTZ3"/>
<dbReference type="GO" id="GO:0008270">
    <property type="term" value="F:zinc ion binding"/>
    <property type="evidence" value="ECO:0007669"/>
    <property type="project" value="UniProtKB-KW"/>
</dbReference>
<evidence type="ECO:0000313" key="6">
    <source>
        <dbReference type="EMBL" id="KAF7828038.1"/>
    </source>
</evidence>
<feature type="region of interest" description="Disordered" evidence="3">
    <location>
        <begin position="1"/>
        <end position="66"/>
    </location>
</feature>
<sequence>MSDNNVEDAKKQERVDETPLNPVDCENPVDDKDDSDKNDKSTMPTHQQEEEAIKKKYGGMLPKKAPLISKDHERAYFDSADWALGKQGAQKPKGPLEALRPKLQPTPHHQVRSRHFASASVDDEVYGGDNANDASPEDRSTIEDAGHGTNNPSQDPSCHQDFPVMCFSRFDGTVMFPSVCIMRYMAFTFLPPTVGFLLLSFWFASGNYSPQDMWAEAKTGSLCCVASRPHGSNAASGEWSVGPHEPYWRTNTSFSPPPSRWDFRFQSEGLPYSLHDGIQFYGSSTSSNAKDSRGWVRGNRLYDLHYSASDGNGLFLSSPSDLSHGPQWTPPAVQEITIDDYEAATRKDPSVGRISFMPTKEGTSENPDSGGSISSRSESSESESTAKSRSSQRSFSNRRSFISKPVHPLSFPDFAPAREAFEPAVAGFSEFDASTPLRDAQRCSSASSSLDFVDVPESFESETSSRPHIPSDGFRCSLCERFLSQRSPWSSRRIVRSGDMPTAGVLPCCHVFHAECLDQTIPKTRKNDPPCPICARLEEENSLDQRGILRLKNNIPRVSSFREDGPSRHWGCAQVGDCVDGALHAPPRNAMLLLNRNRIKKNLSSKGTVSKEFPGKLTKSGAYSSQLFSGISADPETVGCSKAIAGPSMKK</sequence>
<evidence type="ECO:0000256" key="1">
    <source>
        <dbReference type="ARBA" id="ARBA00010520"/>
    </source>
</evidence>
<proteinExistence type="inferred from homology"/>
<dbReference type="OrthoDB" id="416496at2759"/>
<dbReference type="SUPFAM" id="SSF57850">
    <property type="entry name" value="RING/U-box"/>
    <property type="match status" value="1"/>
</dbReference>
<dbReference type="EMBL" id="JAAIUW010000006">
    <property type="protein sequence ID" value="KAF7828038.1"/>
    <property type="molecule type" value="Genomic_DNA"/>
</dbReference>
<name>A0A834TTZ3_9FABA</name>
<dbReference type="GO" id="GO:0032259">
    <property type="term" value="P:methylation"/>
    <property type="evidence" value="ECO:0007669"/>
    <property type="project" value="UniProtKB-KW"/>
</dbReference>
<feature type="region of interest" description="Disordered" evidence="3">
    <location>
        <begin position="343"/>
        <end position="397"/>
    </location>
</feature>
<dbReference type="Pfam" id="PF04667">
    <property type="entry name" value="Endosulfine"/>
    <property type="match status" value="1"/>
</dbReference>
<dbReference type="PANTHER" id="PTHR31150:SF23">
    <property type="entry name" value="MANDELONITRILE LYASE-RELATED"/>
    <property type="match status" value="1"/>
</dbReference>
<dbReference type="SMART" id="SM00184">
    <property type="entry name" value="RING"/>
    <property type="match status" value="1"/>
</dbReference>
<evidence type="ECO:0000256" key="4">
    <source>
        <dbReference type="SAM" id="Phobius"/>
    </source>
</evidence>
<organism evidence="6 7">
    <name type="scientific">Senna tora</name>
    <dbReference type="NCBI Taxonomy" id="362788"/>
    <lineage>
        <taxon>Eukaryota</taxon>
        <taxon>Viridiplantae</taxon>
        <taxon>Streptophyta</taxon>
        <taxon>Embryophyta</taxon>
        <taxon>Tracheophyta</taxon>
        <taxon>Spermatophyta</taxon>
        <taxon>Magnoliopsida</taxon>
        <taxon>eudicotyledons</taxon>
        <taxon>Gunneridae</taxon>
        <taxon>Pentapetalae</taxon>
        <taxon>rosids</taxon>
        <taxon>fabids</taxon>
        <taxon>Fabales</taxon>
        <taxon>Fabaceae</taxon>
        <taxon>Caesalpinioideae</taxon>
        <taxon>Cassia clade</taxon>
        <taxon>Senna</taxon>
    </lineage>
</organism>
<evidence type="ECO:0000256" key="3">
    <source>
        <dbReference type="SAM" id="MobiDB-lite"/>
    </source>
</evidence>
<evidence type="ECO:0000259" key="5">
    <source>
        <dbReference type="PROSITE" id="PS50089"/>
    </source>
</evidence>
<feature type="region of interest" description="Disordered" evidence="3">
    <location>
        <begin position="86"/>
        <end position="156"/>
    </location>
</feature>
<feature type="compositionally biased region" description="Basic and acidic residues" evidence="3">
    <location>
        <begin position="7"/>
        <end position="17"/>
    </location>
</feature>
<evidence type="ECO:0000313" key="7">
    <source>
        <dbReference type="Proteomes" id="UP000634136"/>
    </source>
</evidence>
<dbReference type="InterPro" id="IPR006760">
    <property type="entry name" value="Endosulphine"/>
</dbReference>
<reference evidence="6" key="1">
    <citation type="submission" date="2020-09" db="EMBL/GenBank/DDBJ databases">
        <title>Genome-Enabled Discovery of Anthraquinone Biosynthesis in Senna tora.</title>
        <authorList>
            <person name="Kang S.-H."/>
            <person name="Pandey R.P."/>
            <person name="Lee C.-M."/>
            <person name="Sim J.-S."/>
            <person name="Jeong J.-T."/>
            <person name="Choi B.-S."/>
            <person name="Jung M."/>
            <person name="Ginzburg D."/>
            <person name="Zhao K."/>
            <person name="Won S.Y."/>
            <person name="Oh T.-J."/>
            <person name="Yu Y."/>
            <person name="Kim N.-H."/>
            <person name="Lee O.R."/>
            <person name="Lee T.-H."/>
            <person name="Bashyal P."/>
            <person name="Kim T.-S."/>
            <person name="Lee W.-H."/>
            <person name="Kawkins C."/>
            <person name="Kim C.-K."/>
            <person name="Kim J.S."/>
            <person name="Ahn B.O."/>
            <person name="Rhee S.Y."/>
            <person name="Sohng J.K."/>
        </authorList>
    </citation>
    <scope>NUCLEOTIDE SEQUENCE</scope>
    <source>
        <tissue evidence="6">Leaf</tissue>
    </source>
</reference>
<feature type="domain" description="RING-type" evidence="5">
    <location>
        <begin position="476"/>
        <end position="534"/>
    </location>
</feature>
<dbReference type="GO" id="GO:0008168">
    <property type="term" value="F:methyltransferase activity"/>
    <property type="evidence" value="ECO:0007669"/>
    <property type="project" value="UniProtKB-KW"/>
</dbReference>
<accession>A0A834TTZ3</accession>
<keyword evidence="6" id="KW-0808">Transferase</keyword>
<keyword evidence="2" id="KW-0479">Metal-binding</keyword>
<gene>
    <name evidence="6" type="ORF">G2W53_019202</name>
</gene>
<feature type="compositionally biased region" description="Low complexity" evidence="3">
    <location>
        <begin position="369"/>
        <end position="397"/>
    </location>
</feature>
<comment type="similarity">
    <text evidence="1">Belongs to the endosulfine family.</text>
</comment>
<dbReference type="Gene3D" id="3.30.40.10">
    <property type="entry name" value="Zinc/RING finger domain, C3HC4 (zinc finger)"/>
    <property type="match status" value="1"/>
</dbReference>
<evidence type="ECO:0000256" key="2">
    <source>
        <dbReference type="PROSITE-ProRule" id="PRU00175"/>
    </source>
</evidence>
<keyword evidence="2" id="KW-0863">Zinc-finger</keyword>
<protein>
    <submittedName>
        <fullName evidence="6">Methyltransferase-like protein 7B</fullName>
    </submittedName>
</protein>
<keyword evidence="4" id="KW-1133">Transmembrane helix</keyword>
<dbReference type="InterPro" id="IPR013083">
    <property type="entry name" value="Znf_RING/FYVE/PHD"/>
</dbReference>